<dbReference type="Proteomes" id="UP000635245">
    <property type="component" value="Unassembled WGS sequence"/>
</dbReference>
<dbReference type="InterPro" id="IPR013083">
    <property type="entry name" value="Znf_RING/FYVE/PHD"/>
</dbReference>
<dbReference type="InterPro" id="IPR004705">
    <property type="entry name" value="Cation/H_exchanger_CPA1_bac"/>
</dbReference>
<keyword evidence="9 10" id="KW-0739">Sodium transport</keyword>
<dbReference type="Gene3D" id="3.30.40.10">
    <property type="entry name" value="Zinc/RING finger domain, C3HC4 (zinc finger)"/>
    <property type="match status" value="1"/>
</dbReference>
<dbReference type="GO" id="GO:0051453">
    <property type="term" value="P:regulation of intracellular pH"/>
    <property type="evidence" value="ECO:0007669"/>
    <property type="project" value="TreeGrafter"/>
</dbReference>
<dbReference type="InterPro" id="IPR006153">
    <property type="entry name" value="Cation/H_exchanger_TM"/>
</dbReference>
<keyword evidence="2 10" id="KW-0813">Transport</keyword>
<dbReference type="Gene3D" id="6.10.140.1330">
    <property type="match status" value="1"/>
</dbReference>
<evidence type="ECO:0000256" key="8">
    <source>
        <dbReference type="ARBA" id="ARBA00023136"/>
    </source>
</evidence>
<keyword evidence="5 10" id="KW-1133">Transmembrane helix</keyword>
<dbReference type="Pfam" id="PF00999">
    <property type="entry name" value="Na_H_Exchanger"/>
    <property type="match status" value="1"/>
</dbReference>
<reference evidence="13" key="1">
    <citation type="submission" date="2020-12" db="EMBL/GenBank/DDBJ databases">
        <title>Prauserella sp. ASG 168, a novel actinomycete isolated from cave rock.</title>
        <authorList>
            <person name="Suriyachadkun C."/>
        </authorList>
    </citation>
    <scope>NUCLEOTIDE SEQUENCE</scope>
    <source>
        <strain evidence="13">ASG 168</strain>
    </source>
</reference>
<feature type="transmembrane region" description="Helical" evidence="10">
    <location>
        <begin position="339"/>
        <end position="360"/>
    </location>
</feature>
<dbReference type="GO" id="GO:0015385">
    <property type="term" value="F:sodium:proton antiporter activity"/>
    <property type="evidence" value="ECO:0007669"/>
    <property type="project" value="InterPro"/>
</dbReference>
<comment type="caution">
    <text evidence="13">The sequence shown here is derived from an EMBL/GenBank/DDBJ whole genome shotgun (WGS) entry which is preliminary data.</text>
</comment>
<dbReference type="SUPFAM" id="SSF57850">
    <property type="entry name" value="RING/U-box"/>
    <property type="match status" value="1"/>
</dbReference>
<evidence type="ECO:0000256" key="9">
    <source>
        <dbReference type="ARBA" id="ARBA00023201"/>
    </source>
</evidence>
<evidence type="ECO:0000259" key="12">
    <source>
        <dbReference type="PROSITE" id="PS50271"/>
    </source>
</evidence>
<feature type="transmembrane region" description="Helical" evidence="10">
    <location>
        <begin position="181"/>
        <end position="200"/>
    </location>
</feature>
<sequence>MKVAAELSGLVVAVLVVAALARRLNWSAPLCLVVVGVGLSYVPGVPEFDLHPQLVLVGLLPPLLYATAIRSSLIDFRANRGAIALLSVGLVVFTAVGVGVLAWLIVPGLPLAAGIALGAVVAPPDAVAASAVARRVGLPRRIVRLLEGESLFNDAAALVTLRTAIAAIGGSVTVWQTGAQFLVAAVGGIVAGLVVGVGAAQLRARMDDPVLDTAFSFALPFLAYLPAEVVHGSGVLAVVTTGLIVGHQTPAVLSGPSRLASRLNWQTVQFLLENMVFLLIGLQLRRILAEVAGSGLTSPTIVVICGAVLASTIALRFVWMFGIALLRRIAGAHVWPWRYSTVIAWAGMRGVVTLAAAFALPTDTPHRGVLVLAAFVVVAGTLLVQGTTLPVLVRRLRLPAPDPAADALQEAALLDEMTRAGLERLERVRQPEDPEEVVRRLHERVRHRSDEAWEQLGSRSGGQGETPSGAYRRLRLEMLEAERLEFLTARGERRYDDAVLERILDLMDIEESMLDHVSDDTDESERELTTPATSKRSCEHLTATFREVEPSSPDSCLACLAEHSTWVHLRLCLDCGNVACCDSSPRRHASAHFHGSGHPVMRSFEPGESWRWCFVDRQLG</sequence>
<evidence type="ECO:0000313" key="13">
    <source>
        <dbReference type="EMBL" id="MBK1782990.1"/>
    </source>
</evidence>
<feature type="transmembrane region" description="Helical" evidence="10">
    <location>
        <begin position="369"/>
        <end position="393"/>
    </location>
</feature>
<comment type="caution">
    <text evidence="10">Lacks conserved residue(s) required for the propagation of feature annotation.</text>
</comment>
<evidence type="ECO:0000256" key="6">
    <source>
        <dbReference type="ARBA" id="ARBA00023053"/>
    </source>
</evidence>
<dbReference type="InterPro" id="IPR001607">
    <property type="entry name" value="Znf_UBP"/>
</dbReference>
<dbReference type="PANTHER" id="PTHR10110:SF86">
    <property type="entry name" value="SODIUM_HYDROGEN EXCHANGER 7"/>
    <property type="match status" value="1"/>
</dbReference>
<organism evidence="13 14">
    <name type="scientific">Prauserella cavernicola</name>
    <dbReference type="NCBI Taxonomy" id="2800127"/>
    <lineage>
        <taxon>Bacteria</taxon>
        <taxon>Bacillati</taxon>
        <taxon>Actinomycetota</taxon>
        <taxon>Actinomycetes</taxon>
        <taxon>Pseudonocardiales</taxon>
        <taxon>Pseudonocardiaceae</taxon>
        <taxon>Prauserella</taxon>
    </lineage>
</organism>
<dbReference type="NCBIfam" id="TIGR00831">
    <property type="entry name" value="a_cpa1"/>
    <property type="match status" value="1"/>
</dbReference>
<dbReference type="GO" id="GO:0005886">
    <property type="term" value="C:plasma membrane"/>
    <property type="evidence" value="ECO:0007669"/>
    <property type="project" value="UniProtKB-SubCell"/>
</dbReference>
<dbReference type="GO" id="GO:0008270">
    <property type="term" value="F:zinc ion binding"/>
    <property type="evidence" value="ECO:0007669"/>
    <property type="project" value="InterPro"/>
</dbReference>
<keyword evidence="3 10" id="KW-1003">Cell membrane</keyword>
<comment type="function">
    <text evidence="10">Na(+)/H(+) antiporter that extrudes sodium in exchange for external protons.</text>
</comment>
<evidence type="ECO:0000313" key="14">
    <source>
        <dbReference type="Proteomes" id="UP000635245"/>
    </source>
</evidence>
<feature type="region of interest" description="Disordered" evidence="11">
    <location>
        <begin position="450"/>
        <end position="469"/>
    </location>
</feature>
<feature type="transmembrane region" description="Helical" evidence="10">
    <location>
        <begin position="51"/>
        <end position="69"/>
    </location>
</feature>
<dbReference type="PROSITE" id="PS50271">
    <property type="entry name" value="ZF_UBP"/>
    <property type="match status" value="1"/>
</dbReference>
<keyword evidence="4 10" id="KW-0812">Transmembrane</keyword>
<keyword evidence="8 10" id="KW-0472">Membrane</keyword>
<evidence type="ECO:0000256" key="4">
    <source>
        <dbReference type="ARBA" id="ARBA00022692"/>
    </source>
</evidence>
<dbReference type="GO" id="GO:0015386">
    <property type="term" value="F:potassium:proton antiporter activity"/>
    <property type="evidence" value="ECO:0007669"/>
    <property type="project" value="TreeGrafter"/>
</dbReference>
<feature type="transmembrane region" description="Helical" evidence="10">
    <location>
        <begin position="296"/>
        <end position="319"/>
    </location>
</feature>
<keyword evidence="14" id="KW-1185">Reference proteome</keyword>
<dbReference type="InterPro" id="IPR018422">
    <property type="entry name" value="Cation/H_exchanger_CPA1"/>
</dbReference>
<evidence type="ECO:0000256" key="1">
    <source>
        <dbReference type="ARBA" id="ARBA00004651"/>
    </source>
</evidence>
<keyword evidence="10" id="KW-0050">Antiport</keyword>
<evidence type="ECO:0000256" key="5">
    <source>
        <dbReference type="ARBA" id="ARBA00022989"/>
    </source>
</evidence>
<dbReference type="EMBL" id="JAENJH010000001">
    <property type="protein sequence ID" value="MBK1782990.1"/>
    <property type="molecule type" value="Genomic_DNA"/>
</dbReference>
<dbReference type="Pfam" id="PF02148">
    <property type="entry name" value="zf-UBP"/>
    <property type="match status" value="1"/>
</dbReference>
<accession>A0A934QMG5</accession>
<feature type="transmembrane region" description="Helical" evidence="10">
    <location>
        <begin position="221"/>
        <end position="245"/>
    </location>
</feature>
<gene>
    <name evidence="13" type="ORF">JHE00_01535</name>
</gene>
<proteinExistence type="inferred from homology"/>
<comment type="subcellular location">
    <subcellularLocation>
        <location evidence="1 10">Cell membrane</location>
        <topology evidence="1 10">Multi-pass membrane protein</topology>
    </subcellularLocation>
</comment>
<feature type="transmembrane region" description="Helical" evidence="10">
    <location>
        <begin position="81"/>
        <end position="105"/>
    </location>
</feature>
<protein>
    <submittedName>
        <fullName evidence="13">Na+/H+ antiporter</fullName>
    </submittedName>
</protein>
<keyword evidence="6 10" id="KW-0915">Sodium</keyword>
<evidence type="ECO:0000256" key="10">
    <source>
        <dbReference type="RuleBase" id="RU366002"/>
    </source>
</evidence>
<dbReference type="PANTHER" id="PTHR10110">
    <property type="entry name" value="SODIUM/HYDROGEN EXCHANGER"/>
    <property type="match status" value="1"/>
</dbReference>
<feature type="domain" description="UBP-type" evidence="12">
    <location>
        <begin position="536"/>
        <end position="620"/>
    </location>
</feature>
<feature type="transmembrane region" description="Helical" evidence="10">
    <location>
        <begin position="111"/>
        <end position="134"/>
    </location>
</feature>
<dbReference type="AlphaFoldDB" id="A0A934QMG5"/>
<evidence type="ECO:0000256" key="3">
    <source>
        <dbReference type="ARBA" id="ARBA00022475"/>
    </source>
</evidence>
<evidence type="ECO:0000256" key="7">
    <source>
        <dbReference type="ARBA" id="ARBA00023065"/>
    </source>
</evidence>
<name>A0A934QMG5_9PSEU</name>
<dbReference type="RefSeq" id="WP_200313974.1">
    <property type="nucleotide sequence ID" value="NZ_JAENJH010000001.1"/>
</dbReference>
<dbReference type="GO" id="GO:0098719">
    <property type="term" value="P:sodium ion import across plasma membrane"/>
    <property type="evidence" value="ECO:0007669"/>
    <property type="project" value="TreeGrafter"/>
</dbReference>
<comment type="similarity">
    <text evidence="10">Belongs to the monovalent cation:proton antiporter 1 (CPA1) transporter (TC 2.A.36) family.</text>
</comment>
<evidence type="ECO:0000256" key="2">
    <source>
        <dbReference type="ARBA" id="ARBA00022448"/>
    </source>
</evidence>
<keyword evidence="7 10" id="KW-0406">Ion transport</keyword>
<evidence type="ECO:0000256" key="11">
    <source>
        <dbReference type="SAM" id="MobiDB-lite"/>
    </source>
</evidence>